<accession>A0A6I4UU35</accession>
<dbReference type="EMBL" id="WTYK01000006">
    <property type="protein sequence ID" value="MXP42291.1"/>
    <property type="molecule type" value="Genomic_DNA"/>
</dbReference>
<dbReference type="RefSeq" id="WP_160747140.1">
    <property type="nucleotide sequence ID" value="NZ_WTYK01000006.1"/>
</dbReference>
<name>A0A6I4UU35_9SPHN</name>
<sequence length="50" mass="5448">MNIDTIGAMKRPKLSLRYGAKGTPNMPSPAFRSPTLSTSELRRLVAAMVD</sequence>
<dbReference type="Proteomes" id="UP000469159">
    <property type="component" value="Unassembled WGS sequence"/>
</dbReference>
<reference evidence="1 2" key="1">
    <citation type="submission" date="2019-12" db="EMBL/GenBank/DDBJ databases">
        <title>Genomic-based taxomic classification of the family Erythrobacteraceae.</title>
        <authorList>
            <person name="Xu L."/>
        </authorList>
    </citation>
    <scope>NUCLEOTIDE SEQUENCE [LARGE SCALE GENOMIC DNA]</scope>
    <source>
        <strain evidence="1 2">MCCC 1K02066</strain>
    </source>
</reference>
<protein>
    <submittedName>
        <fullName evidence="1">Uncharacterized protein</fullName>
    </submittedName>
</protein>
<evidence type="ECO:0000313" key="2">
    <source>
        <dbReference type="Proteomes" id="UP000469159"/>
    </source>
</evidence>
<dbReference type="OrthoDB" id="7433506at2"/>
<gene>
    <name evidence="1" type="ORF">GRI75_11635</name>
</gene>
<organism evidence="1 2">
    <name type="scientific">Croceibacterium soli</name>
    <dbReference type="NCBI Taxonomy" id="1739690"/>
    <lineage>
        <taxon>Bacteria</taxon>
        <taxon>Pseudomonadati</taxon>
        <taxon>Pseudomonadota</taxon>
        <taxon>Alphaproteobacteria</taxon>
        <taxon>Sphingomonadales</taxon>
        <taxon>Erythrobacteraceae</taxon>
        <taxon>Croceibacterium</taxon>
    </lineage>
</organism>
<keyword evidence="2" id="KW-1185">Reference proteome</keyword>
<comment type="caution">
    <text evidence="1">The sequence shown here is derived from an EMBL/GenBank/DDBJ whole genome shotgun (WGS) entry which is preliminary data.</text>
</comment>
<evidence type="ECO:0000313" key="1">
    <source>
        <dbReference type="EMBL" id="MXP42291.1"/>
    </source>
</evidence>
<dbReference type="AlphaFoldDB" id="A0A6I4UU35"/>
<proteinExistence type="predicted"/>